<dbReference type="Pfam" id="PF01497">
    <property type="entry name" value="Peripla_BP_2"/>
    <property type="match status" value="1"/>
</dbReference>
<dbReference type="SUPFAM" id="SSF53807">
    <property type="entry name" value="Helical backbone' metal receptor"/>
    <property type="match status" value="1"/>
</dbReference>
<proteinExistence type="inferred from homology"/>
<reference evidence="8" key="1">
    <citation type="journal article" date="2019" name="Int. J. Syst. Evol. Microbiol.">
        <title>The Global Catalogue of Microorganisms (GCM) 10K type strain sequencing project: providing services to taxonomists for standard genome sequencing and annotation.</title>
        <authorList>
            <consortium name="The Broad Institute Genomics Platform"/>
            <consortium name="The Broad Institute Genome Sequencing Center for Infectious Disease"/>
            <person name="Wu L."/>
            <person name="Ma J."/>
        </authorList>
    </citation>
    <scope>NUCLEOTIDE SEQUENCE [LARGE SCALE GENOMIC DNA]</scope>
    <source>
        <strain evidence="8">CCUG 49018</strain>
    </source>
</reference>
<feature type="domain" description="Fe/B12 periplasmic-binding" evidence="6">
    <location>
        <begin position="1"/>
        <end position="186"/>
    </location>
</feature>
<dbReference type="PANTHER" id="PTHR30532:SF24">
    <property type="entry name" value="FERRIC ENTEROBACTIN-BINDING PERIPLASMIC PROTEIN FEPB"/>
    <property type="match status" value="1"/>
</dbReference>
<feature type="compositionally biased region" description="Low complexity" evidence="5">
    <location>
        <begin position="157"/>
        <end position="173"/>
    </location>
</feature>
<evidence type="ECO:0000256" key="4">
    <source>
        <dbReference type="ARBA" id="ARBA00022729"/>
    </source>
</evidence>
<dbReference type="EMBL" id="JBHTMB010000308">
    <property type="protein sequence ID" value="MFD1237716.1"/>
    <property type="molecule type" value="Genomic_DNA"/>
</dbReference>
<evidence type="ECO:0000313" key="8">
    <source>
        <dbReference type="Proteomes" id="UP001597182"/>
    </source>
</evidence>
<dbReference type="PANTHER" id="PTHR30532">
    <property type="entry name" value="IRON III DICITRATE-BINDING PERIPLASMIC PROTEIN"/>
    <property type="match status" value="1"/>
</dbReference>
<dbReference type="InterPro" id="IPR002491">
    <property type="entry name" value="ABC_transptr_periplasmic_BD"/>
</dbReference>
<keyword evidence="3" id="KW-0813">Transport</keyword>
<dbReference type="InterPro" id="IPR051313">
    <property type="entry name" value="Bact_iron-sidero_bind"/>
</dbReference>
<evidence type="ECO:0000256" key="1">
    <source>
        <dbReference type="ARBA" id="ARBA00004196"/>
    </source>
</evidence>
<evidence type="ECO:0000256" key="2">
    <source>
        <dbReference type="ARBA" id="ARBA00008814"/>
    </source>
</evidence>
<feature type="compositionally biased region" description="Polar residues" evidence="5">
    <location>
        <begin position="174"/>
        <end position="186"/>
    </location>
</feature>
<accession>A0ABW3VTT9</accession>
<comment type="subcellular location">
    <subcellularLocation>
        <location evidence="1">Cell envelope</location>
    </subcellularLocation>
</comment>
<comment type="similarity">
    <text evidence="2">Belongs to the bacterial solute-binding protein 8 family.</text>
</comment>
<keyword evidence="4" id="KW-0732">Signal</keyword>
<protein>
    <submittedName>
        <fullName evidence="7">ABC transporter substrate-binding protein</fullName>
    </submittedName>
</protein>
<name>A0ABW3VTT9_9PSEU</name>
<organism evidence="7 8">
    <name type="scientific">Pseudonocardia benzenivorans</name>
    <dbReference type="NCBI Taxonomy" id="228005"/>
    <lineage>
        <taxon>Bacteria</taxon>
        <taxon>Bacillati</taxon>
        <taxon>Actinomycetota</taxon>
        <taxon>Actinomycetes</taxon>
        <taxon>Pseudonocardiales</taxon>
        <taxon>Pseudonocardiaceae</taxon>
        <taxon>Pseudonocardia</taxon>
    </lineage>
</organism>
<evidence type="ECO:0000313" key="7">
    <source>
        <dbReference type="EMBL" id="MFD1237716.1"/>
    </source>
</evidence>
<keyword evidence="8" id="KW-1185">Reference proteome</keyword>
<gene>
    <name evidence="7" type="ORF">ACFQ34_30905</name>
</gene>
<dbReference type="RefSeq" id="WP_346091676.1">
    <property type="nucleotide sequence ID" value="NZ_BAABKS010000030.1"/>
</dbReference>
<dbReference type="PROSITE" id="PS50983">
    <property type="entry name" value="FE_B12_PBP"/>
    <property type="match status" value="1"/>
</dbReference>
<dbReference type="Proteomes" id="UP001597182">
    <property type="component" value="Unassembled WGS sequence"/>
</dbReference>
<comment type="caution">
    <text evidence="7">The sequence shown here is derived from an EMBL/GenBank/DDBJ whole genome shotgun (WGS) entry which is preliminary data.</text>
</comment>
<sequence length="186" mass="19183">MSLGCTDQDAILAPGVVPVANREFTGNQPPATWPWAQPGLARRTPTVPPVSDVSTESVAAPGPDLIAGISAGRAQEQYGIYSTIAPMVAAPPGFVDHRTPWQDATRLTGQALGRSTEAEKPVADLEARLARARQQYPALAGAAGVLPRGARPDDRPPGSTCSPATGSPPGSAPNSWARSTRPTSSS</sequence>
<evidence type="ECO:0000256" key="5">
    <source>
        <dbReference type="SAM" id="MobiDB-lite"/>
    </source>
</evidence>
<dbReference type="Gene3D" id="3.40.50.1980">
    <property type="entry name" value="Nitrogenase molybdenum iron protein domain"/>
    <property type="match status" value="2"/>
</dbReference>
<feature type="region of interest" description="Disordered" evidence="5">
    <location>
        <begin position="139"/>
        <end position="186"/>
    </location>
</feature>
<evidence type="ECO:0000256" key="3">
    <source>
        <dbReference type="ARBA" id="ARBA00022448"/>
    </source>
</evidence>
<evidence type="ECO:0000259" key="6">
    <source>
        <dbReference type="PROSITE" id="PS50983"/>
    </source>
</evidence>